<dbReference type="EMBL" id="WTPW01000416">
    <property type="protein sequence ID" value="KAF0513384.1"/>
    <property type="molecule type" value="Genomic_DNA"/>
</dbReference>
<sequence>MQIVNIGNARLEHLEDLHLTHDQYNMVLSSFFVAYAIFAVPSNIVLMNTRPSVWIPSIMLACGIILICTAAAQNFPQIMILQFLLGVFEAGFFPGTVFYITKWYKNNEENLRISLFVSAATITGAFSGLMLFSVATFFDETNGLSGWQWAFIINGTLTCVVALFSFFLIPDSIETASWLTKEERKLAIERLNHEQSYHHESYIERHQILDAFKDWKIYMAMLLYFCILAPLYSFSISISSFVNGLGFNALYSQLLAASPFIFGSCSSLIVAITSDRAGVRGPYLVGCLLVSILVFFGV</sequence>
<keyword evidence="4 6" id="KW-1133">Transmembrane helix</keyword>
<dbReference type="InterPro" id="IPR020846">
    <property type="entry name" value="MFS_dom"/>
</dbReference>
<comment type="subcellular location">
    <subcellularLocation>
        <location evidence="1">Membrane</location>
        <topology evidence="1">Multi-pass membrane protein</topology>
    </subcellularLocation>
</comment>
<dbReference type="SUPFAM" id="SSF103473">
    <property type="entry name" value="MFS general substrate transporter"/>
    <property type="match status" value="1"/>
</dbReference>
<feature type="transmembrane region" description="Helical" evidence="6">
    <location>
        <begin position="53"/>
        <end position="72"/>
    </location>
</feature>
<dbReference type="PROSITE" id="PS50850">
    <property type="entry name" value="MFS"/>
    <property type="match status" value="1"/>
</dbReference>
<reference evidence="8 9" key="1">
    <citation type="journal article" date="2019" name="Environ. Microbiol.">
        <title>At the nexus of three kingdoms: the genome of the mycorrhizal fungus Gigaspora margarita provides insights into plant, endobacterial and fungal interactions.</title>
        <authorList>
            <person name="Venice F."/>
            <person name="Ghignone S."/>
            <person name="Salvioli di Fossalunga A."/>
            <person name="Amselem J."/>
            <person name="Novero M."/>
            <person name="Xianan X."/>
            <person name="Sedzielewska Toro K."/>
            <person name="Morin E."/>
            <person name="Lipzen A."/>
            <person name="Grigoriev I.V."/>
            <person name="Henrissat B."/>
            <person name="Martin F.M."/>
            <person name="Bonfante P."/>
        </authorList>
    </citation>
    <scope>NUCLEOTIDE SEQUENCE [LARGE SCALE GENOMIC DNA]</scope>
    <source>
        <strain evidence="8 9">BEG34</strain>
    </source>
</reference>
<organism evidence="8 9">
    <name type="scientific">Gigaspora margarita</name>
    <dbReference type="NCBI Taxonomy" id="4874"/>
    <lineage>
        <taxon>Eukaryota</taxon>
        <taxon>Fungi</taxon>
        <taxon>Fungi incertae sedis</taxon>
        <taxon>Mucoromycota</taxon>
        <taxon>Glomeromycotina</taxon>
        <taxon>Glomeromycetes</taxon>
        <taxon>Diversisporales</taxon>
        <taxon>Gigasporaceae</taxon>
        <taxon>Gigaspora</taxon>
    </lineage>
</organism>
<evidence type="ECO:0000256" key="3">
    <source>
        <dbReference type="ARBA" id="ARBA00022692"/>
    </source>
</evidence>
<evidence type="ECO:0000259" key="7">
    <source>
        <dbReference type="PROSITE" id="PS50850"/>
    </source>
</evidence>
<keyword evidence="5 6" id="KW-0472">Membrane</keyword>
<keyword evidence="9" id="KW-1185">Reference proteome</keyword>
<accession>A0A8H4AMH1</accession>
<dbReference type="InterPro" id="IPR036259">
    <property type="entry name" value="MFS_trans_sf"/>
</dbReference>
<feature type="domain" description="Major facilitator superfamily (MFS) profile" evidence="7">
    <location>
        <begin position="1"/>
        <end position="298"/>
    </location>
</feature>
<feature type="transmembrane region" description="Helical" evidence="6">
    <location>
        <begin position="147"/>
        <end position="169"/>
    </location>
</feature>
<dbReference type="Proteomes" id="UP000439903">
    <property type="component" value="Unassembled WGS sequence"/>
</dbReference>
<comment type="caution">
    <text evidence="8">The sequence shown here is derived from an EMBL/GenBank/DDBJ whole genome shotgun (WGS) entry which is preliminary data.</text>
</comment>
<keyword evidence="2" id="KW-0813">Transport</keyword>
<evidence type="ECO:0000256" key="5">
    <source>
        <dbReference type="ARBA" id="ARBA00023136"/>
    </source>
</evidence>
<feature type="transmembrane region" description="Helical" evidence="6">
    <location>
        <begin position="78"/>
        <end position="101"/>
    </location>
</feature>
<evidence type="ECO:0000256" key="6">
    <source>
        <dbReference type="SAM" id="Phobius"/>
    </source>
</evidence>
<evidence type="ECO:0000256" key="4">
    <source>
        <dbReference type="ARBA" id="ARBA00022989"/>
    </source>
</evidence>
<evidence type="ECO:0000256" key="2">
    <source>
        <dbReference type="ARBA" id="ARBA00022448"/>
    </source>
</evidence>
<gene>
    <name evidence="8" type="ORF">F8M41_017798</name>
</gene>
<dbReference type="Gene3D" id="1.20.1250.20">
    <property type="entry name" value="MFS general substrate transporter like domains"/>
    <property type="match status" value="1"/>
</dbReference>
<evidence type="ECO:0000313" key="8">
    <source>
        <dbReference type="EMBL" id="KAF0513384.1"/>
    </source>
</evidence>
<dbReference type="Pfam" id="PF07690">
    <property type="entry name" value="MFS_1"/>
    <property type="match status" value="1"/>
</dbReference>
<dbReference type="PANTHER" id="PTHR43791:SF36">
    <property type="entry name" value="TRANSPORTER, PUTATIVE (AFU_ORTHOLOGUE AFUA_6G08340)-RELATED"/>
    <property type="match status" value="1"/>
</dbReference>
<dbReference type="GO" id="GO:0016020">
    <property type="term" value="C:membrane"/>
    <property type="evidence" value="ECO:0007669"/>
    <property type="project" value="UniProtKB-SubCell"/>
</dbReference>
<protein>
    <submittedName>
        <fullName evidence="8">MFS general substrate transporter</fullName>
    </submittedName>
</protein>
<feature type="transmembrane region" description="Helical" evidence="6">
    <location>
        <begin position="279"/>
        <end position="297"/>
    </location>
</feature>
<dbReference type="GO" id="GO:0022857">
    <property type="term" value="F:transmembrane transporter activity"/>
    <property type="evidence" value="ECO:0007669"/>
    <property type="project" value="InterPro"/>
</dbReference>
<feature type="transmembrane region" description="Helical" evidence="6">
    <location>
        <begin position="26"/>
        <end position="46"/>
    </location>
</feature>
<feature type="transmembrane region" description="Helical" evidence="6">
    <location>
        <begin position="217"/>
        <end position="238"/>
    </location>
</feature>
<feature type="transmembrane region" description="Helical" evidence="6">
    <location>
        <begin position="113"/>
        <end position="135"/>
    </location>
</feature>
<dbReference type="InterPro" id="IPR011701">
    <property type="entry name" value="MFS"/>
</dbReference>
<evidence type="ECO:0000256" key="1">
    <source>
        <dbReference type="ARBA" id="ARBA00004141"/>
    </source>
</evidence>
<evidence type="ECO:0000313" key="9">
    <source>
        <dbReference type="Proteomes" id="UP000439903"/>
    </source>
</evidence>
<proteinExistence type="predicted"/>
<dbReference type="AlphaFoldDB" id="A0A8H4AMH1"/>
<dbReference type="PANTHER" id="PTHR43791">
    <property type="entry name" value="PERMEASE-RELATED"/>
    <property type="match status" value="1"/>
</dbReference>
<dbReference type="OrthoDB" id="2985014at2759"/>
<name>A0A8H4AMH1_GIGMA</name>
<keyword evidence="3 6" id="KW-0812">Transmembrane</keyword>
<feature type="transmembrane region" description="Helical" evidence="6">
    <location>
        <begin position="250"/>
        <end position="272"/>
    </location>
</feature>